<proteinExistence type="predicted"/>
<sequence>MARWFDRMMGSGRALLALSPREALSLDRSRTMKKVDAVTAESGREKIRELLRLELDCAADSSLRTGNLTAAKILRKLAETTRHVDVSVLQAYAQLLDDIVPGTSSDELRNIGSGWFPESAAEYVQRLVLVQCPDRISLQTANKRKV</sequence>
<keyword evidence="2" id="KW-1185">Reference proteome</keyword>
<dbReference type="Proteomes" id="UP001314635">
    <property type="component" value="Unassembled WGS sequence"/>
</dbReference>
<evidence type="ECO:0000313" key="1">
    <source>
        <dbReference type="EMBL" id="MBR1140414.1"/>
    </source>
</evidence>
<reference evidence="2" key="1">
    <citation type="journal article" date="2021" name="ISME J.">
        <title>Evolutionary origin and ecological implication of a unique nif island in free-living Bradyrhizobium lineages.</title>
        <authorList>
            <person name="Tao J."/>
        </authorList>
    </citation>
    <scope>NUCLEOTIDE SEQUENCE [LARGE SCALE GENOMIC DNA]</scope>
    <source>
        <strain evidence="2">SZCCT0094</strain>
    </source>
</reference>
<evidence type="ECO:0000313" key="2">
    <source>
        <dbReference type="Proteomes" id="UP001314635"/>
    </source>
</evidence>
<name>A0ABS5GGL2_9BRAD</name>
<dbReference type="RefSeq" id="WP_148221413.1">
    <property type="nucleotide sequence ID" value="NZ_JAFCLK010000040.1"/>
</dbReference>
<comment type="caution">
    <text evidence="1">The sequence shown here is derived from an EMBL/GenBank/DDBJ whole genome shotgun (WGS) entry which is preliminary data.</text>
</comment>
<gene>
    <name evidence="1" type="ORF">JQ619_32125</name>
</gene>
<protein>
    <submittedName>
        <fullName evidence="1">Uncharacterized protein</fullName>
    </submittedName>
</protein>
<accession>A0ABS5GGL2</accession>
<organism evidence="1 2">
    <name type="scientific">Bradyrhizobium denitrificans</name>
    <dbReference type="NCBI Taxonomy" id="2734912"/>
    <lineage>
        <taxon>Bacteria</taxon>
        <taxon>Pseudomonadati</taxon>
        <taxon>Pseudomonadota</taxon>
        <taxon>Alphaproteobacteria</taxon>
        <taxon>Hyphomicrobiales</taxon>
        <taxon>Nitrobacteraceae</taxon>
        <taxon>Bradyrhizobium</taxon>
    </lineage>
</organism>
<dbReference type="EMBL" id="JAFCLK010000040">
    <property type="protein sequence ID" value="MBR1140414.1"/>
    <property type="molecule type" value="Genomic_DNA"/>
</dbReference>